<gene>
    <name evidence="1" type="ORF">J2Z31_004402</name>
</gene>
<dbReference type="EMBL" id="JAGILA010000006">
    <property type="protein sequence ID" value="MBP2237879.1"/>
    <property type="molecule type" value="Genomic_DNA"/>
</dbReference>
<organism evidence="1 2">
    <name type="scientific">Sinorhizobium kostiense</name>
    <dbReference type="NCBI Taxonomy" id="76747"/>
    <lineage>
        <taxon>Bacteria</taxon>
        <taxon>Pseudomonadati</taxon>
        <taxon>Pseudomonadota</taxon>
        <taxon>Alphaproteobacteria</taxon>
        <taxon>Hyphomicrobiales</taxon>
        <taxon>Rhizobiaceae</taxon>
        <taxon>Sinorhizobium/Ensifer group</taxon>
        <taxon>Sinorhizobium</taxon>
    </lineage>
</organism>
<keyword evidence="2" id="KW-1185">Reference proteome</keyword>
<reference evidence="1 2" key="1">
    <citation type="submission" date="2021-03" db="EMBL/GenBank/DDBJ databases">
        <title>Genomic Encyclopedia of Type Strains, Phase IV (KMG-IV): sequencing the most valuable type-strain genomes for metagenomic binning, comparative biology and taxonomic classification.</title>
        <authorList>
            <person name="Goeker M."/>
        </authorList>
    </citation>
    <scope>NUCLEOTIDE SEQUENCE [LARGE SCALE GENOMIC DNA]</scope>
    <source>
        <strain evidence="1 2">DSM 13372</strain>
    </source>
</reference>
<accession>A0ABS4R4Q5</accession>
<evidence type="ECO:0000313" key="2">
    <source>
        <dbReference type="Proteomes" id="UP000730739"/>
    </source>
</evidence>
<protein>
    <submittedName>
        <fullName evidence="1">Uncharacterized protein</fullName>
    </submittedName>
</protein>
<dbReference type="Proteomes" id="UP000730739">
    <property type="component" value="Unassembled WGS sequence"/>
</dbReference>
<sequence>MLQGMPKLIRQLAMGDKHKSDHGYLCSNCIRNSSMVRYRNAAISSICWGGHLGKEKAKCKSKMPKNQPFCLCERLNAYFIRQQSDEGVDRGEGTFNGKAQ</sequence>
<evidence type="ECO:0000313" key="1">
    <source>
        <dbReference type="EMBL" id="MBP2237879.1"/>
    </source>
</evidence>
<comment type="caution">
    <text evidence="1">The sequence shown here is derived from an EMBL/GenBank/DDBJ whole genome shotgun (WGS) entry which is preliminary data.</text>
</comment>
<proteinExistence type="predicted"/>
<name>A0ABS4R4Q5_9HYPH</name>